<evidence type="ECO:0000256" key="1">
    <source>
        <dbReference type="ARBA" id="ARBA00009477"/>
    </source>
</evidence>
<name>A0ABT0U4H8_9BACT</name>
<dbReference type="EMBL" id="JAMQBK010000031">
    <property type="protein sequence ID" value="MCM2371455.1"/>
    <property type="molecule type" value="Genomic_DNA"/>
</dbReference>
<dbReference type="Gene3D" id="2.40.420.20">
    <property type="match status" value="1"/>
</dbReference>
<dbReference type="InterPro" id="IPR030190">
    <property type="entry name" value="MacA_alpha-hairpin_sf"/>
</dbReference>
<accession>A0ABT0U4H8</accession>
<dbReference type="PANTHER" id="PTHR30469">
    <property type="entry name" value="MULTIDRUG RESISTANCE PROTEIN MDTA"/>
    <property type="match status" value="1"/>
</dbReference>
<evidence type="ECO:0000256" key="3">
    <source>
        <dbReference type="SAM" id="Coils"/>
    </source>
</evidence>
<feature type="domain" description="CusB-like beta-barrel" evidence="4">
    <location>
        <begin position="229"/>
        <end position="281"/>
    </location>
</feature>
<protein>
    <submittedName>
        <fullName evidence="6">Efflux RND transporter periplasmic adaptor subunit</fullName>
    </submittedName>
</protein>
<gene>
    <name evidence="6" type="ORF">NB063_12655</name>
</gene>
<keyword evidence="7" id="KW-1185">Reference proteome</keyword>
<feature type="coiled-coil region" evidence="3">
    <location>
        <begin position="110"/>
        <end position="137"/>
    </location>
</feature>
<dbReference type="InterPro" id="IPR058647">
    <property type="entry name" value="BSH_CzcB-like"/>
</dbReference>
<dbReference type="Pfam" id="PF25954">
    <property type="entry name" value="Beta-barrel_RND_2"/>
    <property type="match status" value="1"/>
</dbReference>
<evidence type="ECO:0000313" key="7">
    <source>
        <dbReference type="Proteomes" id="UP001202961"/>
    </source>
</evidence>
<evidence type="ECO:0000259" key="5">
    <source>
        <dbReference type="Pfam" id="PF25973"/>
    </source>
</evidence>
<proteinExistence type="inferred from homology"/>
<evidence type="ECO:0000259" key="4">
    <source>
        <dbReference type="Pfam" id="PF25954"/>
    </source>
</evidence>
<dbReference type="InterPro" id="IPR058792">
    <property type="entry name" value="Beta-barrel_RND_2"/>
</dbReference>
<feature type="domain" description="CzcB-like barrel-sandwich hybrid" evidence="5">
    <location>
        <begin position="57"/>
        <end position="222"/>
    </location>
</feature>
<dbReference type="InterPro" id="IPR006143">
    <property type="entry name" value="RND_pump_MFP"/>
</dbReference>
<comment type="similarity">
    <text evidence="1">Belongs to the membrane fusion protein (MFP) (TC 8.A.1) family.</text>
</comment>
<dbReference type="NCBIfam" id="TIGR01730">
    <property type="entry name" value="RND_mfp"/>
    <property type="match status" value="1"/>
</dbReference>
<keyword evidence="2 3" id="KW-0175">Coiled coil</keyword>
<evidence type="ECO:0000313" key="6">
    <source>
        <dbReference type="EMBL" id="MCM2371455.1"/>
    </source>
</evidence>
<dbReference type="Proteomes" id="UP001202961">
    <property type="component" value="Unassembled WGS sequence"/>
</dbReference>
<dbReference type="Gene3D" id="2.40.50.100">
    <property type="match status" value="1"/>
</dbReference>
<comment type="caution">
    <text evidence="6">The sequence shown here is derived from an EMBL/GenBank/DDBJ whole genome shotgun (WGS) entry which is preliminary data.</text>
</comment>
<organism evidence="6 7">
    <name type="scientific">Aporhodopirellula aestuarii</name>
    <dbReference type="NCBI Taxonomy" id="2950107"/>
    <lineage>
        <taxon>Bacteria</taxon>
        <taxon>Pseudomonadati</taxon>
        <taxon>Planctomycetota</taxon>
        <taxon>Planctomycetia</taxon>
        <taxon>Pirellulales</taxon>
        <taxon>Pirellulaceae</taxon>
        <taxon>Aporhodopirellula</taxon>
    </lineage>
</organism>
<dbReference type="Pfam" id="PF25973">
    <property type="entry name" value="BSH_CzcB"/>
    <property type="match status" value="1"/>
</dbReference>
<dbReference type="RefSeq" id="WP_250929084.1">
    <property type="nucleotide sequence ID" value="NZ_JAMQBK010000031.1"/>
</dbReference>
<dbReference type="Gene3D" id="6.10.140.1990">
    <property type="match status" value="1"/>
</dbReference>
<evidence type="ECO:0000256" key="2">
    <source>
        <dbReference type="ARBA" id="ARBA00023054"/>
    </source>
</evidence>
<dbReference type="Gene3D" id="2.40.30.170">
    <property type="match status" value="1"/>
</dbReference>
<sequence length="386" mass="42381">MKIKWQLLKLALFAVVVGGVVYQLKFSPIPVAAYTIERDAIVAEVMGTGTLEARVEATVSPKISGRIVEVFVDQGERVTAGELLVRLDDQELTQQVAIAQANVDAAAAGVTRLKIDKERAEAVYQQARRSYDRIQSLVEKNAASRDDADKATEALSVAQADIARAEAGIAEGQKEYIAAEKTAQYHSTRLRDTEIHAPFDGLIVRRNREPGDVVVPGSSIMTLISLDELWISAWVDETAMSKLKTEQTARVVFRSEPEQSYPGKVARLGREADRETREFIVDVRVLELPENWAVGQRAETFIDVAQRSDTLVLPEKLLVHRDGRFGVFTNDGGTAAWHELNLGVRGRDTVEVLQGVEEGDVIVSAVNPATGLSPGRRIAIRTDASR</sequence>
<reference evidence="6 7" key="1">
    <citation type="journal article" date="2022" name="Syst. Appl. Microbiol.">
        <title>Rhodopirellula aestuarii sp. nov., a novel member of the genus Rhodopirellula isolated from brackish sediments collected in the Tagus River estuary, Portugal.</title>
        <authorList>
            <person name="Vitorino I.R."/>
            <person name="Klimek D."/>
            <person name="Calusinska M."/>
            <person name="Lobo-da-Cunha A."/>
            <person name="Vasconcelos V."/>
            <person name="Lage O.M."/>
        </authorList>
    </citation>
    <scope>NUCLEOTIDE SEQUENCE [LARGE SCALE GENOMIC DNA]</scope>
    <source>
        <strain evidence="6 7">ICT_H3.1</strain>
    </source>
</reference>
<dbReference type="SUPFAM" id="SSF111369">
    <property type="entry name" value="HlyD-like secretion proteins"/>
    <property type="match status" value="1"/>
</dbReference>